<evidence type="ECO:0000313" key="2">
    <source>
        <dbReference type="Proteomes" id="UP000397656"/>
    </source>
</evidence>
<dbReference type="GeneID" id="98403174"/>
<protein>
    <submittedName>
        <fullName evidence="1">Uncharacterized protein</fullName>
    </submittedName>
</protein>
<proteinExistence type="predicted"/>
<dbReference type="EMBL" id="CP062803">
    <property type="protein sequence ID" value="QOT76342.1"/>
    <property type="molecule type" value="Genomic_DNA"/>
</dbReference>
<dbReference type="Proteomes" id="UP000397656">
    <property type="component" value="Chromosome 1"/>
</dbReference>
<evidence type="ECO:0000313" key="1">
    <source>
        <dbReference type="EMBL" id="QOT76342.1"/>
    </source>
</evidence>
<accession>A0A643FIN5</accession>
<gene>
    <name evidence="1" type="ORF">F7R26_019805</name>
</gene>
<organism evidence="1 2">
    <name type="scientific">Cupriavidus basilensis</name>
    <dbReference type="NCBI Taxonomy" id="68895"/>
    <lineage>
        <taxon>Bacteria</taxon>
        <taxon>Pseudomonadati</taxon>
        <taxon>Pseudomonadota</taxon>
        <taxon>Betaproteobacteria</taxon>
        <taxon>Burkholderiales</taxon>
        <taxon>Burkholderiaceae</taxon>
        <taxon>Cupriavidus</taxon>
    </lineage>
</organism>
<reference evidence="1 2" key="1">
    <citation type="submission" date="2020-10" db="EMBL/GenBank/DDBJ databases">
        <title>Complete genome sequence of Cupriavidus basilensis CCUG 49340T.</title>
        <authorList>
            <person name="Salva-Serra F."/>
            <person name="Donoso R.A."/>
            <person name="Cho K.H."/>
            <person name="Yoo J.A."/>
            <person name="Lee K."/>
            <person name="Yoon S.-H."/>
            <person name="Perez-Pantoja D."/>
            <person name="Moore E.R.B."/>
        </authorList>
    </citation>
    <scope>NUCLEOTIDE SEQUENCE [LARGE SCALE GENOMIC DNA]</scope>
    <source>
        <strain evidence="2">CCUG 49340</strain>
    </source>
</reference>
<dbReference type="AlphaFoldDB" id="A0A643FIN5"/>
<dbReference type="RefSeq" id="WP_150993230.1">
    <property type="nucleotide sequence ID" value="NZ_CP062803.1"/>
</dbReference>
<sequence length="112" mass="12200">MLSLDVERALAALTSKLLHEPIPGFKPHRAEHDARQFALSAAGLTADITLREAQAKLLATATRLDAAAETALHRLEAFSTPTPAALAEFHIAARRARAAWNMYYQLPVVDSK</sequence>
<name>A0A643FIN5_9BURK</name>